<dbReference type="Proteomes" id="UP000887563">
    <property type="component" value="Unplaced"/>
</dbReference>
<organism evidence="5 6">
    <name type="scientific">Meloidogyne incognita</name>
    <name type="common">Southern root-knot nematode worm</name>
    <name type="synonym">Oxyuris incognita</name>
    <dbReference type="NCBI Taxonomy" id="6306"/>
    <lineage>
        <taxon>Eukaryota</taxon>
        <taxon>Metazoa</taxon>
        <taxon>Ecdysozoa</taxon>
        <taxon>Nematoda</taxon>
        <taxon>Chromadorea</taxon>
        <taxon>Rhabditida</taxon>
        <taxon>Tylenchina</taxon>
        <taxon>Tylenchomorpha</taxon>
        <taxon>Tylenchoidea</taxon>
        <taxon>Meloidogynidae</taxon>
        <taxon>Meloidogyninae</taxon>
        <taxon>Meloidogyne</taxon>
        <taxon>Meloidogyne incognita group</taxon>
    </lineage>
</organism>
<keyword evidence="1 3" id="KW-0479">Metal-binding</keyword>
<dbReference type="CDD" id="cd16448">
    <property type="entry name" value="RING-H2"/>
    <property type="match status" value="1"/>
</dbReference>
<dbReference type="Gene3D" id="3.30.40.10">
    <property type="entry name" value="Zinc/RING finger domain, C3HC4 (zinc finger)"/>
    <property type="match status" value="1"/>
</dbReference>
<dbReference type="SMART" id="SM00184">
    <property type="entry name" value="RING"/>
    <property type="match status" value="1"/>
</dbReference>
<sequence>MDYREAFKILSEYGLDCDQKIKKIEREVKIHALMELSHLLLGGLVMPFSFLPENKKICKICHQEFKENRFISKLKCGHIFHEDCIVDGLVNQKSYKCPTCHKVIEVTESSEYKKLKERMRKAGFHDKEK</sequence>
<evidence type="ECO:0000256" key="1">
    <source>
        <dbReference type="ARBA" id="ARBA00022771"/>
    </source>
</evidence>
<accession>A0A914MG77</accession>
<evidence type="ECO:0000259" key="4">
    <source>
        <dbReference type="PROSITE" id="PS50089"/>
    </source>
</evidence>
<evidence type="ECO:0000256" key="2">
    <source>
        <dbReference type="ARBA" id="ARBA00022833"/>
    </source>
</evidence>
<dbReference type="PROSITE" id="PS50089">
    <property type="entry name" value="ZF_RING_2"/>
    <property type="match status" value="1"/>
</dbReference>
<dbReference type="GO" id="GO:0008270">
    <property type="term" value="F:zinc ion binding"/>
    <property type="evidence" value="ECO:0007669"/>
    <property type="project" value="UniProtKB-KW"/>
</dbReference>
<evidence type="ECO:0000256" key="3">
    <source>
        <dbReference type="PROSITE-ProRule" id="PRU00175"/>
    </source>
</evidence>
<proteinExistence type="predicted"/>
<name>A0A914MG77_MELIC</name>
<keyword evidence="5" id="KW-1185">Reference proteome</keyword>
<keyword evidence="2" id="KW-0862">Zinc</keyword>
<dbReference type="InterPro" id="IPR001841">
    <property type="entry name" value="Znf_RING"/>
</dbReference>
<protein>
    <submittedName>
        <fullName evidence="6">RING-type domain-containing protein</fullName>
    </submittedName>
</protein>
<dbReference type="AlphaFoldDB" id="A0A914MG77"/>
<dbReference type="Pfam" id="PF13639">
    <property type="entry name" value="zf-RING_2"/>
    <property type="match status" value="1"/>
</dbReference>
<dbReference type="WBParaSite" id="Minc3s01827g26569">
    <property type="protein sequence ID" value="Minc3s01827g26569"/>
    <property type="gene ID" value="Minc3s01827g26569"/>
</dbReference>
<dbReference type="InterPro" id="IPR013083">
    <property type="entry name" value="Znf_RING/FYVE/PHD"/>
</dbReference>
<evidence type="ECO:0000313" key="6">
    <source>
        <dbReference type="WBParaSite" id="Minc3s01827g26569"/>
    </source>
</evidence>
<feature type="domain" description="RING-type" evidence="4">
    <location>
        <begin position="58"/>
        <end position="101"/>
    </location>
</feature>
<evidence type="ECO:0000313" key="5">
    <source>
        <dbReference type="Proteomes" id="UP000887563"/>
    </source>
</evidence>
<reference evidence="6" key="1">
    <citation type="submission" date="2022-11" db="UniProtKB">
        <authorList>
            <consortium name="WormBaseParasite"/>
        </authorList>
    </citation>
    <scope>IDENTIFICATION</scope>
</reference>
<dbReference type="SUPFAM" id="SSF57850">
    <property type="entry name" value="RING/U-box"/>
    <property type="match status" value="1"/>
</dbReference>
<dbReference type="PANTHER" id="PTHR47662:SF2">
    <property type="entry name" value="RING-H2 FINGER PROTEIN ATL57-LIKE"/>
    <property type="match status" value="1"/>
</dbReference>
<keyword evidence="1 3" id="KW-0863">Zinc-finger</keyword>
<dbReference type="PANTHER" id="PTHR47662">
    <property type="entry name" value="RING-TYPE DOMAIN-CONTAINING PROTEIN"/>
    <property type="match status" value="1"/>
</dbReference>